<feature type="domain" description="Ycf2 N-terminal" evidence="1">
    <location>
        <begin position="24"/>
        <end position="141"/>
    </location>
</feature>
<keyword evidence="3" id="KW-1185">Reference proteome</keyword>
<evidence type="ECO:0000259" key="1">
    <source>
        <dbReference type="Pfam" id="PF05695"/>
    </source>
</evidence>
<accession>A0AAV0LJ46</accession>
<dbReference type="InterPro" id="IPR056777">
    <property type="entry name" value="Ycf2_N"/>
</dbReference>
<reference evidence="2" key="1">
    <citation type="submission" date="2022-08" db="EMBL/GenBank/DDBJ databases">
        <authorList>
            <person name="Gutierrez-Valencia J."/>
        </authorList>
    </citation>
    <scope>NUCLEOTIDE SEQUENCE</scope>
</reference>
<dbReference type="Pfam" id="PF05695">
    <property type="entry name" value="Ycf2"/>
    <property type="match status" value="1"/>
</dbReference>
<evidence type="ECO:0000313" key="3">
    <source>
        <dbReference type="Proteomes" id="UP001154282"/>
    </source>
</evidence>
<comment type="caution">
    <text evidence="2">The sequence shown here is derived from an EMBL/GenBank/DDBJ whole genome shotgun (WGS) entry which is preliminary data.</text>
</comment>
<dbReference type="Proteomes" id="UP001154282">
    <property type="component" value="Unassembled WGS sequence"/>
</dbReference>
<name>A0AAV0LJ46_9ROSI</name>
<dbReference type="EMBL" id="CAMGYJ010000006">
    <property type="protein sequence ID" value="CAI0434215.1"/>
    <property type="molecule type" value="Genomic_DNA"/>
</dbReference>
<gene>
    <name evidence="2" type="ORF">LITE_LOCUS24192</name>
</gene>
<organism evidence="2 3">
    <name type="scientific">Linum tenue</name>
    <dbReference type="NCBI Taxonomy" id="586396"/>
    <lineage>
        <taxon>Eukaryota</taxon>
        <taxon>Viridiplantae</taxon>
        <taxon>Streptophyta</taxon>
        <taxon>Embryophyta</taxon>
        <taxon>Tracheophyta</taxon>
        <taxon>Spermatophyta</taxon>
        <taxon>Magnoliopsida</taxon>
        <taxon>eudicotyledons</taxon>
        <taxon>Gunneridae</taxon>
        <taxon>Pentapetalae</taxon>
        <taxon>rosids</taxon>
        <taxon>fabids</taxon>
        <taxon>Malpighiales</taxon>
        <taxon>Linaceae</taxon>
        <taxon>Linum</taxon>
    </lineage>
</organism>
<evidence type="ECO:0000313" key="2">
    <source>
        <dbReference type="EMBL" id="CAI0434215.1"/>
    </source>
</evidence>
<dbReference type="AlphaFoldDB" id="A0AAV0LJ46"/>
<proteinExistence type="predicted"/>
<sequence>MPSSLLSYHLYTEATGSLYRDYGLGSLSHDQDNWLNPVKPFHRSSLISSFYKANRLRFLNNLHHFCFYCNKRFPFYVEKARIKNYDFTYGQFLNILFIRNKIFSLCGGKKKHAFLERDTISPIESQVFNIFIPNDFPQSGESS</sequence>
<protein>
    <recommendedName>
        <fullName evidence="1">Ycf2 N-terminal domain-containing protein</fullName>
    </recommendedName>
</protein>